<protein>
    <submittedName>
        <fullName evidence="1">Putative membrane protein YeiB</fullName>
    </submittedName>
</protein>
<evidence type="ECO:0000313" key="1">
    <source>
        <dbReference type="EMBL" id="MBB4568771.1"/>
    </source>
</evidence>
<comment type="caution">
    <text evidence="1">The sequence shown here is derived from an EMBL/GenBank/DDBJ whole genome shotgun (WGS) entry which is preliminary data.</text>
</comment>
<organism evidence="1 2">
    <name type="scientific">Rhizobium leucaenae</name>
    <dbReference type="NCBI Taxonomy" id="29450"/>
    <lineage>
        <taxon>Bacteria</taxon>
        <taxon>Pseudomonadati</taxon>
        <taxon>Pseudomonadota</taxon>
        <taxon>Alphaproteobacteria</taxon>
        <taxon>Hyphomicrobiales</taxon>
        <taxon>Rhizobiaceae</taxon>
        <taxon>Rhizobium/Agrobacterium group</taxon>
        <taxon>Rhizobium</taxon>
    </lineage>
</organism>
<name>A0A7W7EKD5_9HYPH</name>
<reference evidence="1 2" key="1">
    <citation type="submission" date="2020-08" db="EMBL/GenBank/DDBJ databases">
        <title>Genomic Encyclopedia of Type Strains, Phase IV (KMG-V): Genome sequencing to study the core and pangenomes of soil and plant-associated prokaryotes.</title>
        <authorList>
            <person name="Whitman W."/>
        </authorList>
    </citation>
    <scope>NUCLEOTIDE SEQUENCE [LARGE SCALE GENOMIC DNA]</scope>
    <source>
        <strain evidence="1 2">SEMIA 492</strain>
    </source>
</reference>
<keyword evidence="2" id="KW-1185">Reference proteome</keyword>
<dbReference type="EMBL" id="JACIIG010000006">
    <property type="protein sequence ID" value="MBB4568771.1"/>
    <property type="molecule type" value="Genomic_DNA"/>
</dbReference>
<gene>
    <name evidence="1" type="ORF">GGE60_002890</name>
</gene>
<proteinExistence type="predicted"/>
<sequence length="86" mass="10058">MSRGQYDVTLGMPHYRHIDLQAFSLILLGSKVGHGLGTEVNRIAKAVLFLWLQLEFLFLFRHLFGATFNILRRPDAYDDDHRRKSR</sequence>
<accession>A0A7W7EKD5</accession>
<dbReference type="AlphaFoldDB" id="A0A7W7EKD5"/>
<dbReference type="Proteomes" id="UP000543836">
    <property type="component" value="Unassembled WGS sequence"/>
</dbReference>
<evidence type="ECO:0000313" key="2">
    <source>
        <dbReference type="Proteomes" id="UP000543836"/>
    </source>
</evidence>